<dbReference type="GO" id="GO:0010181">
    <property type="term" value="F:FMN binding"/>
    <property type="evidence" value="ECO:0007669"/>
    <property type="project" value="UniProtKB-UniRule"/>
</dbReference>
<comment type="cofactor">
    <cofactor evidence="7">
        <name>FMN</name>
        <dbReference type="ChEBI" id="CHEBI:58210"/>
    </cofactor>
    <text evidence="7">Binds 1 FMN non-covalently per subunit.</text>
</comment>
<evidence type="ECO:0000259" key="8">
    <source>
        <dbReference type="Pfam" id="PF12724"/>
    </source>
</evidence>
<sequence>MNPIGIVFSSVDGQTRKICEKLASIIRQEGIEVDLCSIDQFQKHLSDYEIFVIGSSIRYGKHHPLIENFVVNHTDQLNKINTAFFSVNLVARKNDKNSPDTNPYMQKFIKSIHWSPNLLEVFAGRLDYSIYSFTDKLMIKLIMLFTNGPTSTEHPIEYTDWQRVEKFAGEILQLGKRTNPDSTE</sequence>
<feature type="domain" description="Flavodoxin" evidence="8">
    <location>
        <begin position="6"/>
        <end position="152"/>
    </location>
</feature>
<dbReference type="Proteomes" id="UP000183209">
    <property type="component" value="Unassembled WGS sequence"/>
</dbReference>
<evidence type="ECO:0000256" key="6">
    <source>
        <dbReference type="ARBA" id="ARBA00023244"/>
    </source>
</evidence>
<dbReference type="RefSeq" id="WP_038260573.1">
    <property type="nucleotide sequence ID" value="NZ_FPAG01000006.1"/>
</dbReference>
<dbReference type="SUPFAM" id="SSF52218">
    <property type="entry name" value="Flavoproteins"/>
    <property type="match status" value="1"/>
</dbReference>
<accession>A0A1I6TU28</accession>
<reference evidence="9 10" key="1">
    <citation type="submission" date="2016-10" db="EMBL/GenBank/DDBJ databases">
        <authorList>
            <person name="de Groot N.N."/>
        </authorList>
    </citation>
    <scope>NUCLEOTIDE SEQUENCE [LARGE SCALE GENOMIC DNA]</scope>
    <source>
        <strain evidence="9 10">CGMCC 1.6114</strain>
    </source>
</reference>
<name>A0A1I6TU28_9FLAO</name>
<keyword evidence="5" id="KW-0472">Membrane</keyword>
<dbReference type="GO" id="GO:0004729">
    <property type="term" value="F:oxygen-dependent protoporphyrinogen oxidase activity"/>
    <property type="evidence" value="ECO:0007669"/>
    <property type="project" value="InterPro"/>
</dbReference>
<dbReference type="AlphaFoldDB" id="A0A1I6TU28"/>
<keyword evidence="1 7" id="KW-0285">Flavoprotein</keyword>
<dbReference type="GO" id="GO:0006782">
    <property type="term" value="P:protoporphyrinogen IX biosynthetic process"/>
    <property type="evidence" value="ECO:0007669"/>
    <property type="project" value="UniProtKB-UniRule"/>
</dbReference>
<dbReference type="InterPro" id="IPR029039">
    <property type="entry name" value="Flavoprotein-like_sf"/>
</dbReference>
<dbReference type="GO" id="GO:0005886">
    <property type="term" value="C:plasma membrane"/>
    <property type="evidence" value="ECO:0007669"/>
    <property type="project" value="UniProtKB-SubCell"/>
</dbReference>
<comment type="pathway">
    <text evidence="7">Porphyrin-containing compound metabolism; protoporphyrin-IX biosynthesis; protoporphyrin-IX from protoporphyrinogen-IX: step 1/1.</text>
</comment>
<dbReference type="InterPro" id="IPR026816">
    <property type="entry name" value="Flavodoxin_dom"/>
</dbReference>
<evidence type="ECO:0000256" key="2">
    <source>
        <dbReference type="ARBA" id="ARBA00022643"/>
    </source>
</evidence>
<organism evidence="9 10">
    <name type="scientific">Zhouia amylolytica</name>
    <dbReference type="NCBI Taxonomy" id="376730"/>
    <lineage>
        <taxon>Bacteria</taxon>
        <taxon>Pseudomonadati</taxon>
        <taxon>Bacteroidota</taxon>
        <taxon>Flavobacteriia</taxon>
        <taxon>Flavobacteriales</taxon>
        <taxon>Flavobacteriaceae</taxon>
        <taxon>Zhouia</taxon>
    </lineage>
</organism>
<keyword evidence="4 7" id="KW-0560">Oxidoreductase</keyword>
<evidence type="ECO:0000256" key="3">
    <source>
        <dbReference type="ARBA" id="ARBA00022741"/>
    </source>
</evidence>
<dbReference type="PANTHER" id="PTHR38030">
    <property type="entry name" value="PROTOPORPHYRINOGEN IX DEHYDROGENASE [MENAQUINONE]"/>
    <property type="match status" value="1"/>
</dbReference>
<keyword evidence="7" id="KW-1003">Cell membrane</keyword>
<comment type="catalytic activity">
    <reaction evidence="7">
        <text>protoporphyrinogen IX + 3 a menaquinone = protoporphyrin IX + 3 a menaquinol</text>
        <dbReference type="Rhea" id="RHEA:27409"/>
        <dbReference type="Rhea" id="RHEA-COMP:9537"/>
        <dbReference type="Rhea" id="RHEA-COMP:9539"/>
        <dbReference type="ChEBI" id="CHEBI:16374"/>
        <dbReference type="ChEBI" id="CHEBI:18151"/>
        <dbReference type="ChEBI" id="CHEBI:57306"/>
        <dbReference type="ChEBI" id="CHEBI:57307"/>
        <dbReference type="EC" id="1.3.5.3"/>
    </reaction>
</comment>
<dbReference type="GO" id="GO:0070819">
    <property type="term" value="F:menaquinone-dependent protoporphyrinogen oxidase activity"/>
    <property type="evidence" value="ECO:0007669"/>
    <property type="project" value="UniProtKB-UniRule"/>
</dbReference>
<evidence type="ECO:0000256" key="1">
    <source>
        <dbReference type="ARBA" id="ARBA00022630"/>
    </source>
</evidence>
<comment type="catalytic activity">
    <reaction evidence="7">
        <text>protoporphyrinogen IX + 3 a ubiquinone = protoporphyrin IX + 3 a ubiquinol</text>
        <dbReference type="Rhea" id="RHEA:63936"/>
        <dbReference type="Rhea" id="RHEA-COMP:9565"/>
        <dbReference type="Rhea" id="RHEA-COMP:9566"/>
        <dbReference type="ChEBI" id="CHEBI:16389"/>
        <dbReference type="ChEBI" id="CHEBI:17976"/>
        <dbReference type="ChEBI" id="CHEBI:57306"/>
        <dbReference type="ChEBI" id="CHEBI:57307"/>
    </reaction>
</comment>
<dbReference type="OrthoDB" id="9795729at2"/>
<comment type="subcellular location">
    <subcellularLocation>
        <location evidence="7">Cell membrane</location>
        <topology evidence="7">Peripheral membrane protein</topology>
    </subcellularLocation>
</comment>
<comment type="catalytic activity">
    <reaction evidence="7">
        <text>protoporphyrinogen IX + 3 a quinone = protoporphyrin IX + 3 a quinol</text>
        <dbReference type="Rhea" id="RHEA:65032"/>
        <dbReference type="ChEBI" id="CHEBI:24646"/>
        <dbReference type="ChEBI" id="CHEBI:57306"/>
        <dbReference type="ChEBI" id="CHEBI:57307"/>
        <dbReference type="ChEBI" id="CHEBI:132124"/>
        <dbReference type="EC" id="1.3.5.3"/>
    </reaction>
</comment>
<dbReference type="EMBL" id="FPAG01000006">
    <property type="protein sequence ID" value="SFS92670.1"/>
    <property type="molecule type" value="Genomic_DNA"/>
</dbReference>
<dbReference type="InterPro" id="IPR044264">
    <property type="entry name" value="HemG"/>
</dbReference>
<dbReference type="PANTHER" id="PTHR38030:SF2">
    <property type="entry name" value="PROTOPORPHYRINOGEN IX DEHYDROGENASE [QUINONE]"/>
    <property type="match status" value="1"/>
</dbReference>
<evidence type="ECO:0000256" key="7">
    <source>
        <dbReference type="HAMAP-Rule" id="MF_00853"/>
    </source>
</evidence>
<dbReference type="Gene3D" id="3.40.50.360">
    <property type="match status" value="1"/>
</dbReference>
<dbReference type="NCBIfam" id="NF008316">
    <property type="entry name" value="PRK11104.1"/>
    <property type="match status" value="1"/>
</dbReference>
<keyword evidence="2 7" id="KW-0288">FMN</keyword>
<dbReference type="EC" id="1.3.5.3" evidence="7"/>
<evidence type="ECO:0000256" key="5">
    <source>
        <dbReference type="ARBA" id="ARBA00023136"/>
    </source>
</evidence>
<keyword evidence="3 7" id="KW-0547">Nucleotide-binding</keyword>
<gene>
    <name evidence="7" type="primary">hemG</name>
    <name evidence="9" type="ORF">SAMN04487906_2145</name>
</gene>
<dbReference type="HAMAP" id="MF_00853">
    <property type="entry name" value="HemG"/>
    <property type="match status" value="1"/>
</dbReference>
<dbReference type="InterPro" id="IPR052200">
    <property type="entry name" value="Protoporphyrinogen_IX_DH"/>
</dbReference>
<evidence type="ECO:0000313" key="10">
    <source>
        <dbReference type="Proteomes" id="UP000183209"/>
    </source>
</evidence>
<evidence type="ECO:0000313" key="9">
    <source>
        <dbReference type="EMBL" id="SFS92670.1"/>
    </source>
</evidence>
<keyword evidence="6 7" id="KW-0627">Porphyrin biosynthesis</keyword>
<comment type="function">
    <text evidence="7">Catalyzes the 6-electron oxidation of protoporphyrinogen IX to form protoporphyrin IX; under anaerobic conditions uses menaquinone as an electron acceptor, under aerobic conditions uses ubiquinone as an electron acceptor.</text>
</comment>
<proteinExistence type="inferred from homology"/>
<protein>
    <recommendedName>
        <fullName evidence="7">Protoporphyrinogen IX dehydrogenase [quinone]</fullName>
        <ecNumber evidence="7">1.3.5.3</ecNumber>
    </recommendedName>
    <alternativeName>
        <fullName evidence="7">Protoporphyrinogen IX dehydrogenase [menaquinone]</fullName>
    </alternativeName>
    <alternativeName>
        <fullName evidence="7">Protoporphyrinogen IX dehydrogenase [ubiquinone]</fullName>
    </alternativeName>
    <alternativeName>
        <fullName evidence="7">Protoporphyrinogen oxidase</fullName>
        <shortName evidence="7">PPO</shortName>
    </alternativeName>
</protein>
<dbReference type="UniPathway" id="UPA00251">
    <property type="reaction ID" value="UER00324"/>
</dbReference>
<dbReference type="Pfam" id="PF12724">
    <property type="entry name" value="Flavodoxin_5"/>
    <property type="match status" value="1"/>
</dbReference>
<comment type="similarity">
    <text evidence="7">Belongs to the HemG family.</text>
</comment>
<evidence type="ECO:0000256" key="4">
    <source>
        <dbReference type="ARBA" id="ARBA00023002"/>
    </source>
</evidence>